<evidence type="ECO:0000256" key="1">
    <source>
        <dbReference type="ARBA" id="ARBA00022723"/>
    </source>
</evidence>
<accession>A0A1I8BWL3</accession>
<evidence type="ECO:0000256" key="2">
    <source>
        <dbReference type="ARBA" id="ARBA00022771"/>
    </source>
</evidence>
<keyword evidence="1" id="KW-0479">Metal-binding</keyword>
<dbReference type="Gene3D" id="1.25.40.10">
    <property type="entry name" value="Tetratricopeptide repeat domain"/>
    <property type="match status" value="1"/>
</dbReference>
<feature type="compositionally biased region" description="Basic and acidic residues" evidence="5">
    <location>
        <begin position="487"/>
        <end position="528"/>
    </location>
</feature>
<keyword evidence="2 4" id="KW-0863">Zinc-finger</keyword>
<keyword evidence="3" id="KW-0862">Zinc</keyword>
<evidence type="ECO:0000256" key="3">
    <source>
        <dbReference type="ARBA" id="ARBA00022833"/>
    </source>
</evidence>
<evidence type="ECO:0000313" key="8">
    <source>
        <dbReference type="WBParaSite" id="MhA1_Contig649.frz3.gene7"/>
    </source>
</evidence>
<feature type="compositionally biased region" description="Basic residues" evidence="5">
    <location>
        <begin position="472"/>
        <end position="483"/>
    </location>
</feature>
<feature type="region of interest" description="Disordered" evidence="5">
    <location>
        <begin position="618"/>
        <end position="656"/>
    </location>
</feature>
<feature type="domain" description="MYND-type" evidence="6">
    <location>
        <begin position="28"/>
        <end position="66"/>
    </location>
</feature>
<evidence type="ECO:0000256" key="5">
    <source>
        <dbReference type="SAM" id="MobiDB-lite"/>
    </source>
</evidence>
<dbReference type="PROSITE" id="PS50865">
    <property type="entry name" value="ZF_MYND_2"/>
    <property type="match status" value="1"/>
</dbReference>
<feature type="region of interest" description="Disordered" evidence="5">
    <location>
        <begin position="465"/>
        <end position="529"/>
    </location>
</feature>
<dbReference type="InterPro" id="IPR011990">
    <property type="entry name" value="TPR-like_helical_dom_sf"/>
</dbReference>
<dbReference type="Pfam" id="PF01753">
    <property type="entry name" value="zf-MYND"/>
    <property type="match status" value="1"/>
</dbReference>
<proteinExistence type="predicted"/>
<feature type="compositionally biased region" description="Acidic residues" evidence="5">
    <location>
        <begin position="675"/>
        <end position="686"/>
    </location>
</feature>
<dbReference type="InterPro" id="IPR002893">
    <property type="entry name" value="Znf_MYND"/>
</dbReference>
<dbReference type="PANTHER" id="PTHR12197:SF241">
    <property type="entry name" value="MYND-TYPE DOMAIN-CONTAINING PROTEIN"/>
    <property type="match status" value="1"/>
</dbReference>
<dbReference type="Gene3D" id="6.10.140.2220">
    <property type="match status" value="1"/>
</dbReference>
<dbReference type="PANTHER" id="PTHR12197">
    <property type="entry name" value="HISTONE-LYSINE N-METHYLTRANSFERASE SMYD"/>
    <property type="match status" value="1"/>
</dbReference>
<feature type="compositionally biased region" description="Basic and acidic residues" evidence="5">
    <location>
        <begin position="626"/>
        <end position="638"/>
    </location>
</feature>
<name>A0A1I8BWL3_MELHA</name>
<dbReference type="Proteomes" id="UP000095281">
    <property type="component" value="Unplaced"/>
</dbReference>
<dbReference type="WBParaSite" id="MhA1_Contig649.frz3.gene7">
    <property type="protein sequence ID" value="MhA1_Contig649.frz3.gene7"/>
    <property type="gene ID" value="MhA1_Contig649.frz3.gene7"/>
</dbReference>
<protein>
    <submittedName>
        <fullName evidence="8">MYND-type domain-containing protein</fullName>
    </submittedName>
</protein>
<evidence type="ECO:0000259" key="6">
    <source>
        <dbReference type="PROSITE" id="PS50865"/>
    </source>
</evidence>
<keyword evidence="7" id="KW-1185">Reference proteome</keyword>
<reference evidence="8" key="1">
    <citation type="submission" date="2016-11" db="UniProtKB">
        <authorList>
            <consortium name="WormBaseParasite"/>
        </authorList>
    </citation>
    <scope>IDENTIFICATION</scope>
</reference>
<sequence>MEQSSSSTKIDFYPFAYALFDECLEKHCWYCLDDEKKLKRCTGCQKAMFCDKKCQSLGWKDHKFECKGINLNKGKVPDIEVRLLGRIVSRHKAILNGSDKKDPDFYKERESKRKIMEIWAHTERIKNDEYAMKKFEGIYERLCRFYDSKAMLNKQIIFELHCRDFINRHAISDKHYLRVNLLDYSSTFYSYIDLLCTKQDRRKLLKDTWYFNCECSRCLDESEQILSSMLCPYCEYSLCIFGKSEYKNAETQLITCPNCTKMLEKGQVLEAISAMCFISDVIEQTNFQEMGEENSQRFLQDLLVRHQKLLPPINVYMCKIVQALLPFIDPTNSTLLLELHLNVENCLRLCYPHNHPALAFHLRNIGIFAKNLGQRQRALNYLEEALEMFKFVMGEEHSLYNITKQIFEEAKKLPEEKDEERDEEKFEKEVENESKKVVGMEVVRKEEIKNNEEVKKFETETEAKLENEAAKNKGKKRKKRQNKNKQNTKEIQPEIENTKETVNKKEIQSETKNTKELNSENKNTKEIQKQQQKHLLLQVEAPPAIFIENEDKKEIKNLNDYNNNEKETRNQNLEECRCCPSDGGVKKKLLQKKSVPRASTPMYCNNIWGDNIEKNKVIEGNDDEKETEKREELKKNEESSTSAIIFLNKSGDKGGDGEEIIKLRIFLKEGIKEEKEEEELKDDENEGWQLKQRRRKNKKCKINT</sequence>
<feature type="compositionally biased region" description="Basic residues" evidence="5">
    <location>
        <begin position="691"/>
        <end position="704"/>
    </location>
</feature>
<dbReference type="GO" id="GO:0008270">
    <property type="term" value="F:zinc ion binding"/>
    <property type="evidence" value="ECO:0007669"/>
    <property type="project" value="UniProtKB-KW"/>
</dbReference>
<dbReference type="GO" id="GO:0005634">
    <property type="term" value="C:nucleus"/>
    <property type="evidence" value="ECO:0007669"/>
    <property type="project" value="TreeGrafter"/>
</dbReference>
<evidence type="ECO:0000313" key="7">
    <source>
        <dbReference type="Proteomes" id="UP000095281"/>
    </source>
</evidence>
<evidence type="ECO:0000256" key="4">
    <source>
        <dbReference type="PROSITE-ProRule" id="PRU00134"/>
    </source>
</evidence>
<dbReference type="InterPro" id="IPR050869">
    <property type="entry name" value="H3K4_H4K5_MeTrfase"/>
</dbReference>
<dbReference type="SUPFAM" id="SSF144232">
    <property type="entry name" value="HIT/MYND zinc finger-like"/>
    <property type="match status" value="1"/>
</dbReference>
<organism evidence="7 8">
    <name type="scientific">Meloidogyne hapla</name>
    <name type="common">Root-knot nematode worm</name>
    <dbReference type="NCBI Taxonomy" id="6305"/>
    <lineage>
        <taxon>Eukaryota</taxon>
        <taxon>Metazoa</taxon>
        <taxon>Ecdysozoa</taxon>
        <taxon>Nematoda</taxon>
        <taxon>Chromadorea</taxon>
        <taxon>Rhabditida</taxon>
        <taxon>Tylenchina</taxon>
        <taxon>Tylenchomorpha</taxon>
        <taxon>Tylenchoidea</taxon>
        <taxon>Meloidogynidae</taxon>
        <taxon>Meloidogyninae</taxon>
        <taxon>Meloidogyne</taxon>
    </lineage>
</organism>
<dbReference type="AlphaFoldDB" id="A0A1I8BWL3"/>
<feature type="region of interest" description="Disordered" evidence="5">
    <location>
        <begin position="674"/>
        <end position="704"/>
    </location>
</feature>